<dbReference type="InterPro" id="IPR053180">
    <property type="entry name" value="Ca-binding_acidic-repeat"/>
</dbReference>
<dbReference type="PANTHER" id="PTHR37467">
    <property type="entry name" value="EXPORTED CALCIUM-BINDING GLYCOPROTEIN-RELATED"/>
    <property type="match status" value="1"/>
</dbReference>
<evidence type="ECO:0000256" key="2">
    <source>
        <dbReference type="ARBA" id="ARBA00022525"/>
    </source>
</evidence>
<reference evidence="9" key="1">
    <citation type="submission" date="2016-10" db="EMBL/GenBank/DDBJ databases">
        <authorList>
            <person name="Varghese N."/>
            <person name="Submissions S."/>
        </authorList>
    </citation>
    <scope>NUCLEOTIDE SEQUENCE [LARGE SCALE GENOMIC DNA]</scope>
    <source>
        <strain evidence="9">DSM 20524</strain>
    </source>
</reference>
<feature type="region of interest" description="Disordered" evidence="5">
    <location>
        <begin position="222"/>
        <end position="254"/>
    </location>
</feature>
<dbReference type="Pfam" id="PF03495">
    <property type="entry name" value="Binary_toxB"/>
    <property type="match status" value="1"/>
</dbReference>
<evidence type="ECO:0000256" key="1">
    <source>
        <dbReference type="ARBA" id="ARBA00004613"/>
    </source>
</evidence>
<dbReference type="AlphaFoldDB" id="A0A1H9R5Q3"/>
<comment type="subcellular location">
    <subcellularLocation>
        <location evidence="1">Secreted</location>
    </subcellularLocation>
</comment>
<evidence type="ECO:0000313" key="8">
    <source>
        <dbReference type="EMBL" id="SER68028.1"/>
    </source>
</evidence>
<evidence type="ECO:0000256" key="4">
    <source>
        <dbReference type="ARBA" id="ARBA00022837"/>
    </source>
</evidence>
<dbReference type="Pfam" id="PF18884">
    <property type="entry name" value="TSP3_bac"/>
    <property type="match status" value="4"/>
</dbReference>
<feature type="domain" description="Protective antigen Ca-binding" evidence="7">
    <location>
        <begin position="95"/>
        <end position="113"/>
    </location>
</feature>
<keyword evidence="3" id="KW-0732">Signal</keyword>
<evidence type="ECO:0000256" key="3">
    <source>
        <dbReference type="ARBA" id="ARBA00022729"/>
    </source>
</evidence>
<evidence type="ECO:0000259" key="7">
    <source>
        <dbReference type="Pfam" id="PF03495"/>
    </source>
</evidence>
<feature type="compositionally biased region" description="Low complexity" evidence="5">
    <location>
        <begin position="1"/>
        <end position="12"/>
    </location>
</feature>
<proteinExistence type="predicted"/>
<keyword evidence="6" id="KW-1133">Transmembrane helix</keyword>
<feature type="compositionally biased region" description="Basic and acidic residues" evidence="5">
    <location>
        <begin position="234"/>
        <end position="254"/>
    </location>
</feature>
<dbReference type="InterPro" id="IPR035088">
    <property type="entry name" value="PA_Ca-bd"/>
</dbReference>
<keyword evidence="6" id="KW-0472">Membrane</keyword>
<keyword evidence="6" id="KW-0812">Transmembrane</keyword>
<keyword evidence="4" id="KW-0106">Calcium</keyword>
<name>A0A1H9R5Q3_9CORY</name>
<dbReference type="EMBL" id="FOGQ01000002">
    <property type="protein sequence ID" value="SER68028.1"/>
    <property type="molecule type" value="Genomic_DNA"/>
</dbReference>
<protein>
    <recommendedName>
        <fullName evidence="7">Protective antigen Ca-binding domain-containing protein</fullName>
    </recommendedName>
</protein>
<evidence type="ECO:0000256" key="5">
    <source>
        <dbReference type="SAM" id="MobiDB-lite"/>
    </source>
</evidence>
<gene>
    <name evidence="8" type="ORF">SAMN05661109_00785</name>
</gene>
<evidence type="ECO:0000256" key="6">
    <source>
        <dbReference type="SAM" id="Phobius"/>
    </source>
</evidence>
<evidence type="ECO:0000313" key="9">
    <source>
        <dbReference type="Proteomes" id="UP000198929"/>
    </source>
</evidence>
<sequence>MEHQQESAQEAPPQEPQDKDSATASSFTAVNRLPLVVVVSAAVLVVALVIGAVVAVANRSEPVFEVVETPTPAPTTSTTVAPVPTSEALPEQWVDTDGDGIPDELEIAGWTTASGEVFRTDPLLADTDGDGLSDGEEAGNIVEGEEYDTIYEGVTNPVKADSDDDGLDDKTELEGWEAADGRTYSTDPMNADTDGDGISDGLEAGTPEEQEDGSLIYQWISNPTKVDSDGDGLDDLRELDAGTDPFAKDTDGDGLRDSREVLHHNTNPLDADTDGDGFDDLYEIQNAEAEDLDPLFYDEKRSREDDARDFARGFLLGDWSEGDSVSWLMGNLMSVGVGAIPVAGWVLSAILDLRDLLANVHHRRWGEAAVNATGVVPYMGDTSVAVAKVTKFLKRFPGQTDKVLTAVAKSRLPEKVQVEIHKTVLGKKWEELKAKGFSDKEILRMQASGGSAISVHFAMLRRGHVKGSSVPRGTWKDAENNLEQIVKPRSRTVETQVSFPTGNCKRVCNPTMRYFDVVADGVAHESKSGYHVYTDALARQIRTDAFAVKEGTIKSAHWHFFPNKDGKTGADPKILDLLDKNNIPYTYHPPKD</sequence>
<dbReference type="STRING" id="1121357.SAMN05661109_00785"/>
<feature type="transmembrane region" description="Helical" evidence="6">
    <location>
        <begin position="35"/>
        <end position="57"/>
    </location>
</feature>
<accession>A0A1H9R5Q3</accession>
<organism evidence="8 9">
    <name type="scientific">Corynebacterium cystitidis DSM 20524</name>
    <dbReference type="NCBI Taxonomy" id="1121357"/>
    <lineage>
        <taxon>Bacteria</taxon>
        <taxon>Bacillati</taxon>
        <taxon>Actinomycetota</taxon>
        <taxon>Actinomycetes</taxon>
        <taxon>Mycobacteriales</taxon>
        <taxon>Corynebacteriaceae</taxon>
        <taxon>Corynebacterium</taxon>
    </lineage>
</organism>
<dbReference type="CDD" id="cd20742">
    <property type="entry name" value="FIX_vWA-like"/>
    <property type="match status" value="1"/>
</dbReference>
<dbReference type="RefSeq" id="WP_092256440.1">
    <property type="nucleotide sequence ID" value="NZ_CP047199.1"/>
</dbReference>
<dbReference type="PANTHER" id="PTHR37467:SF1">
    <property type="entry name" value="EXPORTED CALCIUM-BINDING GLYCOPROTEIN"/>
    <property type="match status" value="1"/>
</dbReference>
<dbReference type="InterPro" id="IPR028974">
    <property type="entry name" value="TSP_type-3_rpt"/>
</dbReference>
<feature type="region of interest" description="Disordered" evidence="5">
    <location>
        <begin position="156"/>
        <end position="208"/>
    </location>
</feature>
<keyword evidence="2" id="KW-0964">Secreted</keyword>
<dbReference type="GO" id="GO:0005509">
    <property type="term" value="F:calcium ion binding"/>
    <property type="evidence" value="ECO:0007669"/>
    <property type="project" value="InterPro"/>
</dbReference>
<feature type="region of interest" description="Disordered" evidence="5">
    <location>
        <begin position="1"/>
        <end position="23"/>
    </location>
</feature>
<dbReference type="SUPFAM" id="SSF103647">
    <property type="entry name" value="TSP type-3 repeat"/>
    <property type="match status" value="1"/>
</dbReference>
<keyword evidence="9" id="KW-1185">Reference proteome</keyword>
<dbReference type="Gene3D" id="4.10.1080.10">
    <property type="entry name" value="TSP type-3 repeat"/>
    <property type="match status" value="1"/>
</dbReference>
<dbReference type="Proteomes" id="UP000198929">
    <property type="component" value="Unassembled WGS sequence"/>
</dbReference>
<dbReference type="InterPro" id="IPR059100">
    <property type="entry name" value="TSP3_bac"/>
</dbReference>